<reference evidence="7" key="1">
    <citation type="submission" date="2013-04" db="EMBL/GenBank/DDBJ databases">
        <authorList>
            <person name="Qu J."/>
            <person name="Murali S.C."/>
            <person name="Bandaranaike D."/>
            <person name="Bellair M."/>
            <person name="Blankenburg K."/>
            <person name="Chao H."/>
            <person name="Dinh H."/>
            <person name="Doddapaneni H."/>
            <person name="Downs B."/>
            <person name="Dugan-Rocha S."/>
            <person name="Elkadiri S."/>
            <person name="Gnanaolivu R.D."/>
            <person name="Hernandez B."/>
            <person name="Javaid M."/>
            <person name="Jayaseelan J.C."/>
            <person name="Lee S."/>
            <person name="Li M."/>
            <person name="Ming W."/>
            <person name="Munidasa M."/>
            <person name="Muniz J."/>
            <person name="Nguyen L."/>
            <person name="Ongeri F."/>
            <person name="Osuji N."/>
            <person name="Pu L.-L."/>
            <person name="Puazo M."/>
            <person name="Qu C."/>
            <person name="Quiroz J."/>
            <person name="Raj R."/>
            <person name="Weissenberger G."/>
            <person name="Xin Y."/>
            <person name="Zou X."/>
            <person name="Han Y."/>
            <person name="Richards S."/>
            <person name="Worley K."/>
            <person name="Muzny D."/>
            <person name="Gibbs R."/>
        </authorList>
    </citation>
    <scope>NUCLEOTIDE SEQUENCE</scope>
    <source>
        <strain evidence="7">Sampled in the wild</strain>
    </source>
</reference>
<dbReference type="InterPro" id="IPR016159">
    <property type="entry name" value="Cullin_repeat-like_dom_sf"/>
</dbReference>
<dbReference type="AlphaFoldDB" id="A0A8K0KHX9"/>
<dbReference type="PANTHER" id="PTHR12542">
    <property type="entry name" value="EXOCYST COMPLEX PROTEIN EXO70"/>
    <property type="match status" value="1"/>
</dbReference>
<accession>A0A8K0KHX9</accession>
<dbReference type="OrthoDB" id="1922221at2759"/>
<evidence type="ECO:0000256" key="2">
    <source>
        <dbReference type="ARBA" id="ARBA00022448"/>
    </source>
</evidence>
<dbReference type="InterPro" id="IPR004140">
    <property type="entry name" value="Exo70"/>
</dbReference>
<evidence type="ECO:0000313" key="8">
    <source>
        <dbReference type="Proteomes" id="UP000792457"/>
    </source>
</evidence>
<feature type="domain" description="Exocyst complex subunit Exo70 C-terminal" evidence="6">
    <location>
        <begin position="9"/>
        <end position="368"/>
    </location>
</feature>
<proteinExistence type="inferred from homology"/>
<evidence type="ECO:0000259" key="6">
    <source>
        <dbReference type="Pfam" id="PF03081"/>
    </source>
</evidence>
<dbReference type="Pfam" id="PF03081">
    <property type="entry name" value="Exo70_C"/>
    <property type="match status" value="1"/>
</dbReference>
<dbReference type="GO" id="GO:0015031">
    <property type="term" value="P:protein transport"/>
    <property type="evidence" value="ECO:0007669"/>
    <property type="project" value="UniProtKB-KW"/>
</dbReference>
<dbReference type="GO" id="GO:0000145">
    <property type="term" value="C:exocyst"/>
    <property type="evidence" value="ECO:0007669"/>
    <property type="project" value="InterPro"/>
</dbReference>
<keyword evidence="5" id="KW-0653">Protein transport</keyword>
<reference evidence="7" key="2">
    <citation type="submission" date="2017-10" db="EMBL/GenBank/DDBJ databases">
        <title>Ladona fulva Genome sequencing and assembly.</title>
        <authorList>
            <person name="Murali S."/>
            <person name="Richards S."/>
            <person name="Bandaranaike D."/>
            <person name="Bellair M."/>
            <person name="Blankenburg K."/>
            <person name="Chao H."/>
            <person name="Dinh H."/>
            <person name="Doddapaneni H."/>
            <person name="Dugan-Rocha S."/>
            <person name="Elkadiri S."/>
            <person name="Gnanaolivu R."/>
            <person name="Hernandez B."/>
            <person name="Skinner E."/>
            <person name="Javaid M."/>
            <person name="Lee S."/>
            <person name="Li M."/>
            <person name="Ming W."/>
            <person name="Munidasa M."/>
            <person name="Muniz J."/>
            <person name="Nguyen L."/>
            <person name="Hughes D."/>
            <person name="Osuji N."/>
            <person name="Pu L.-L."/>
            <person name="Puazo M."/>
            <person name="Qu C."/>
            <person name="Quiroz J."/>
            <person name="Raj R."/>
            <person name="Weissenberger G."/>
            <person name="Xin Y."/>
            <person name="Zou X."/>
            <person name="Han Y."/>
            <person name="Worley K."/>
            <person name="Muzny D."/>
            <person name="Gibbs R."/>
        </authorList>
    </citation>
    <scope>NUCLEOTIDE SEQUENCE</scope>
    <source>
        <strain evidence="7">Sampled in the wild</strain>
    </source>
</reference>
<comment type="caution">
    <text evidence="7">The sequence shown here is derived from an EMBL/GenBank/DDBJ whole genome shotgun (WGS) entry which is preliminary data.</text>
</comment>
<dbReference type="PANTHER" id="PTHR12542:SF41">
    <property type="entry name" value="EXOCYST COMPLEX COMPONENT 7"/>
    <property type="match status" value="1"/>
</dbReference>
<dbReference type="GO" id="GO:0006887">
    <property type="term" value="P:exocytosis"/>
    <property type="evidence" value="ECO:0007669"/>
    <property type="project" value="UniProtKB-KW"/>
</dbReference>
<gene>
    <name evidence="7" type="ORF">J437_LFUL013119</name>
</gene>
<dbReference type="SUPFAM" id="SSF74788">
    <property type="entry name" value="Cullin repeat-like"/>
    <property type="match status" value="1"/>
</dbReference>
<name>A0A8K0KHX9_LADFU</name>
<evidence type="ECO:0000256" key="3">
    <source>
        <dbReference type="ARBA" id="ARBA00022483"/>
    </source>
</evidence>
<dbReference type="GO" id="GO:0005546">
    <property type="term" value="F:phosphatidylinositol-4,5-bisphosphate binding"/>
    <property type="evidence" value="ECO:0007669"/>
    <property type="project" value="InterPro"/>
</dbReference>
<comment type="similarity">
    <text evidence="1 5">Belongs to the EXO70 family.</text>
</comment>
<keyword evidence="8" id="KW-1185">Reference proteome</keyword>
<sequence length="374" mass="41999">MENYLLLVVGLHRLMQMEHSLMAGIIPLAHHHKIFEIITRDALDTVVQDGENIAARAKRCINRHDFAAVLVVFPILKHLLAMKPEFDRTVEGCDINGAKALEDFIESVKGDASTALPKDGTVHELTSNSLTFLEQLLDFVDTIGGILSRDPQYTSLLQHLTQQAPPPPLHSQADKNKVLLGIYIRRVLVQLNLALVGKSELYGAGDACLRAIFRLNNSHYVSTALARSGLLSVVSLAQPDCQQSYLDMIKENKRLYTQSWNRLLSYICGADDVPAAVVQAGKLRDKDRSLVKEKFAGFNKEIEEIVKTQRGYSIPAVELREEVKKDNRELIVPKYKAFFEKYSNIPFTKNPEKYVKYTPEQVADLINQLFDAAA</sequence>
<dbReference type="Proteomes" id="UP000792457">
    <property type="component" value="Unassembled WGS sequence"/>
</dbReference>
<organism evidence="7 8">
    <name type="scientific">Ladona fulva</name>
    <name type="common">Scarce chaser dragonfly</name>
    <name type="synonym">Libellula fulva</name>
    <dbReference type="NCBI Taxonomy" id="123851"/>
    <lineage>
        <taxon>Eukaryota</taxon>
        <taxon>Metazoa</taxon>
        <taxon>Ecdysozoa</taxon>
        <taxon>Arthropoda</taxon>
        <taxon>Hexapoda</taxon>
        <taxon>Insecta</taxon>
        <taxon>Pterygota</taxon>
        <taxon>Palaeoptera</taxon>
        <taxon>Odonata</taxon>
        <taxon>Epiprocta</taxon>
        <taxon>Anisoptera</taxon>
        <taxon>Libelluloidea</taxon>
        <taxon>Libellulidae</taxon>
        <taxon>Ladona</taxon>
    </lineage>
</organism>
<keyword evidence="2 5" id="KW-0813">Transport</keyword>
<evidence type="ECO:0000256" key="1">
    <source>
        <dbReference type="ARBA" id="ARBA00006756"/>
    </source>
</evidence>
<evidence type="ECO:0000256" key="4">
    <source>
        <dbReference type="ARBA" id="ARBA00026169"/>
    </source>
</evidence>
<protein>
    <recommendedName>
        <fullName evidence="4 5">Exocyst complex component 7</fullName>
    </recommendedName>
    <alternativeName>
        <fullName evidence="5">Exocyst complex component Exo70</fullName>
    </alternativeName>
</protein>
<dbReference type="EMBL" id="KZ308925">
    <property type="protein sequence ID" value="KAG8235569.1"/>
    <property type="molecule type" value="Genomic_DNA"/>
</dbReference>
<keyword evidence="3 5" id="KW-0268">Exocytosis</keyword>
<dbReference type="Gene3D" id="1.20.1280.170">
    <property type="entry name" value="Exocyst complex component Exo70"/>
    <property type="match status" value="1"/>
</dbReference>
<dbReference type="InterPro" id="IPR046364">
    <property type="entry name" value="Exo70_C"/>
</dbReference>
<evidence type="ECO:0000313" key="7">
    <source>
        <dbReference type="EMBL" id="KAG8235569.1"/>
    </source>
</evidence>
<comment type="function">
    <text evidence="5">Component of the exocyst complex involved in the docking of exocytic vesicles with fusion sites on the plasma membrane.</text>
</comment>
<evidence type="ECO:0000256" key="5">
    <source>
        <dbReference type="RuleBase" id="RU365026"/>
    </source>
</evidence>